<name>K0T0C6_THAOC</name>
<comment type="caution">
    <text evidence="1">The sequence shown here is derived from an EMBL/GenBank/DDBJ whole genome shotgun (WGS) entry which is preliminary data.</text>
</comment>
<keyword evidence="2" id="KW-1185">Reference proteome</keyword>
<dbReference type="EMBL" id="AGNL01014466">
    <property type="protein sequence ID" value="EJK66701.1"/>
    <property type="molecule type" value="Genomic_DNA"/>
</dbReference>
<accession>K0T0C6</accession>
<gene>
    <name evidence="1" type="ORF">THAOC_12354</name>
</gene>
<reference evidence="1 2" key="1">
    <citation type="journal article" date="2012" name="Genome Biol.">
        <title>Genome and low-iron response of an oceanic diatom adapted to chronic iron limitation.</title>
        <authorList>
            <person name="Lommer M."/>
            <person name="Specht M."/>
            <person name="Roy A.S."/>
            <person name="Kraemer L."/>
            <person name="Andreson R."/>
            <person name="Gutowska M.A."/>
            <person name="Wolf J."/>
            <person name="Bergner S.V."/>
            <person name="Schilhabel M.B."/>
            <person name="Klostermeier U.C."/>
            <person name="Beiko R.G."/>
            <person name="Rosenstiel P."/>
            <person name="Hippler M."/>
            <person name="Laroche J."/>
        </authorList>
    </citation>
    <scope>NUCLEOTIDE SEQUENCE [LARGE SCALE GENOMIC DNA]</scope>
    <source>
        <strain evidence="1 2">CCMP1005</strain>
    </source>
</reference>
<evidence type="ECO:0000313" key="2">
    <source>
        <dbReference type="Proteomes" id="UP000266841"/>
    </source>
</evidence>
<dbReference type="AlphaFoldDB" id="K0T0C6"/>
<dbReference type="Proteomes" id="UP000266841">
    <property type="component" value="Unassembled WGS sequence"/>
</dbReference>
<protein>
    <submittedName>
        <fullName evidence="1">Uncharacterized protein</fullName>
    </submittedName>
</protein>
<sequence length="54" mass="6174">PTGRKKYFSPLSMTYLKPEKSREHIGVGAYIQGQKGFEESQSFKFPSPHCHTVM</sequence>
<feature type="non-terminal residue" evidence="1">
    <location>
        <position position="1"/>
    </location>
</feature>
<organism evidence="1 2">
    <name type="scientific">Thalassiosira oceanica</name>
    <name type="common">Marine diatom</name>
    <dbReference type="NCBI Taxonomy" id="159749"/>
    <lineage>
        <taxon>Eukaryota</taxon>
        <taxon>Sar</taxon>
        <taxon>Stramenopiles</taxon>
        <taxon>Ochrophyta</taxon>
        <taxon>Bacillariophyta</taxon>
        <taxon>Coscinodiscophyceae</taxon>
        <taxon>Thalassiosirophycidae</taxon>
        <taxon>Thalassiosirales</taxon>
        <taxon>Thalassiosiraceae</taxon>
        <taxon>Thalassiosira</taxon>
    </lineage>
</organism>
<proteinExistence type="predicted"/>
<evidence type="ECO:0000313" key="1">
    <source>
        <dbReference type="EMBL" id="EJK66701.1"/>
    </source>
</evidence>